<protein>
    <recommendedName>
        <fullName evidence="2">SHOCT domain-containing protein</fullName>
    </recommendedName>
</protein>
<dbReference type="InterPro" id="IPR018649">
    <property type="entry name" value="SHOCT"/>
</dbReference>
<feature type="domain" description="SHOCT" evidence="2">
    <location>
        <begin position="105"/>
        <end position="132"/>
    </location>
</feature>
<accession>A0A654M0Q2</accession>
<gene>
    <name evidence="3" type="ORF">NMY3_02075</name>
</gene>
<sequence>MEFQQDIIQRNELEYPDNYFSYEHFDIDMRGRWAAFAVGRAAANSRSQAAMQQQQQQADMAMQQQQQLAQQQAQAQQAEIDRLRAQQSQQTQNVQSSSSQGDVTEKIQKLGDLHQKGLLTDEEFAKMKMQLLSQM</sequence>
<organism evidence="3 4">
    <name type="scientific">Candidatus Nitrosocosmicus oleophilus</name>
    <dbReference type="NCBI Taxonomy" id="1353260"/>
    <lineage>
        <taxon>Archaea</taxon>
        <taxon>Nitrososphaerota</taxon>
        <taxon>Nitrososphaeria</taxon>
        <taxon>Nitrososphaerales</taxon>
        <taxon>Nitrososphaeraceae</taxon>
        <taxon>Candidatus Nitrosocosmicus</taxon>
    </lineage>
</organism>
<feature type="compositionally biased region" description="Low complexity" evidence="1">
    <location>
        <begin position="86"/>
        <end position="100"/>
    </location>
</feature>
<dbReference type="GeneID" id="60422047"/>
<keyword evidence="4" id="KW-1185">Reference proteome</keyword>
<evidence type="ECO:0000313" key="4">
    <source>
        <dbReference type="Proteomes" id="UP000058925"/>
    </source>
</evidence>
<evidence type="ECO:0000259" key="2">
    <source>
        <dbReference type="Pfam" id="PF09851"/>
    </source>
</evidence>
<feature type="region of interest" description="Disordered" evidence="1">
    <location>
        <begin position="81"/>
        <end position="108"/>
    </location>
</feature>
<reference evidence="4" key="1">
    <citation type="submission" date="2015-10" db="EMBL/GenBank/DDBJ databases">
        <title>Niche specialization of a soil ammonia-oxidizing archaeon, Candidatus Nitrosocosmicus oleophilus.</title>
        <authorList>
            <person name="Jung M.-Y."/>
            <person name="Rhee S.-K."/>
        </authorList>
    </citation>
    <scope>NUCLEOTIDE SEQUENCE [LARGE SCALE GENOMIC DNA]</scope>
    <source>
        <strain evidence="4">MY3</strain>
    </source>
</reference>
<dbReference type="RefSeq" id="WP_196815576.1">
    <property type="nucleotide sequence ID" value="NZ_CP012850.1"/>
</dbReference>
<dbReference type="Pfam" id="PF09851">
    <property type="entry name" value="SHOCT"/>
    <property type="match status" value="1"/>
</dbReference>
<evidence type="ECO:0000256" key="1">
    <source>
        <dbReference type="SAM" id="MobiDB-lite"/>
    </source>
</evidence>
<dbReference type="KEGG" id="taa:NMY3_02075"/>
<proteinExistence type="predicted"/>
<dbReference type="Proteomes" id="UP000058925">
    <property type="component" value="Chromosome"/>
</dbReference>
<evidence type="ECO:0000313" key="3">
    <source>
        <dbReference type="EMBL" id="ALI36276.1"/>
    </source>
</evidence>
<dbReference type="AlphaFoldDB" id="A0A654M0Q2"/>
<dbReference type="EMBL" id="CP012850">
    <property type="protein sequence ID" value="ALI36276.1"/>
    <property type="molecule type" value="Genomic_DNA"/>
</dbReference>
<name>A0A654M0Q2_9ARCH</name>